<reference evidence="5" key="1">
    <citation type="journal article" date="2009" name="Genome Res.">
        <title>Comparative genomic analyses of the human fungal pathogens Coccidioides and their relatives.</title>
        <authorList>
            <person name="Sharpton T.J."/>
            <person name="Stajich J.E."/>
            <person name="Rounsley S.D."/>
            <person name="Gardner M.J."/>
            <person name="Wortman J.R."/>
            <person name="Jordar V.S."/>
            <person name="Maiti R."/>
            <person name="Kodira C.D."/>
            <person name="Neafsey D.E."/>
            <person name="Zeng Q."/>
            <person name="Hung C.-Y."/>
            <person name="McMahan C."/>
            <person name="Muszewska A."/>
            <person name="Grynberg M."/>
            <person name="Mandel M.A."/>
            <person name="Kellner E.M."/>
            <person name="Barker B.M."/>
            <person name="Galgiani J.N."/>
            <person name="Orbach M.J."/>
            <person name="Kirkland T.N."/>
            <person name="Cole G.T."/>
            <person name="Henn M.R."/>
            <person name="Birren B.W."/>
            <person name="Taylor J.W."/>
        </authorList>
    </citation>
    <scope>NUCLEOTIDE SEQUENCE [LARGE SCALE GENOMIC DNA]</scope>
    <source>
        <strain evidence="5">UAMH 1704</strain>
    </source>
</reference>
<dbReference type="KEGG" id="ure:UREG_04609"/>
<dbReference type="EMBL" id="CH476616">
    <property type="protein sequence ID" value="EEP79763.1"/>
    <property type="molecule type" value="Genomic_DNA"/>
</dbReference>
<dbReference type="Pfam" id="PF23394">
    <property type="entry name" value="DUF7102"/>
    <property type="match status" value="1"/>
</dbReference>
<evidence type="ECO:0000256" key="1">
    <source>
        <dbReference type="SAM" id="MobiDB-lite"/>
    </source>
</evidence>
<evidence type="ECO:0000259" key="3">
    <source>
        <dbReference type="Pfam" id="PF23395"/>
    </source>
</evidence>
<sequence length="890" mass="100564">MSSFLRASVLDYARFYGIANDHMAIDPNSLIPQFPRNMLVNSLEDMNQHVSLDLSPLRQSISKQQRERLNISKADAAFLELALRQNSSGRLHPLKWNEFLLNRHRIADIKYDPPLLRTDHESDMLIFRKMLSPDRMEVDLPLEKIDTENDEGLVFPIYIRDLPRQVQERIANEKLDCTREILLFLQTTRKSGTFPALEKSNGTQPRYTKRTDLEPITPPIVPRSFPIVPFIPSSPNMVMELLSEPATPEIPEHRQIERDLTMDSAVFSRGIPESDRNKFSRAILENFIDTETRCQNGPANVKLISPRKRVLSQSLKVDGPLTPPFSVKKRRAERAKKETGEIIKAIPRLRFSYKRRSLFGIRSFPQSFITCRERDIRIQTPTLTDFSLNPPWGLLHTSGESTCGPDSSNGLNTALMKIAKCHNMDCSRQISANDELNLQWNPFPMGISRLHAREQIDNIDLSKFVKATKTENSKYEKLMEQRYTVGLGLEEDFNKHIPKPTLLIEATSSAVSDSSADLDPIRDKQTTEPLCFPADNLYPPNETQPKSTVLLSQFSPMNQLSNFMNIRGKRIQNNPASPPHPAETLDGLFENADAKNKPEKDPYHPSLLRFPLPEISCPARPLTFVISTSFLQTHRSVIRNLEALTIPKTLVFRDYSAIKLLPRVKERVDMHVSLGTTRQVPIQTGRDGDDADVVISPSTAILLTTSQETTQLHLPGHSPNHSSFGSLLSSPLKERIFHVCRRYERLYVLVCHPFDPDGASLAKMASKTFESTCNFISFCSSLAQFCNVIPIVVPTAVEHLTQWIVKLADNHSVHVPWSTAERSSDLAANETRVTIPSNDPTIWELFLYHAGMNCFAAHIVLASSAFENAGQHNPAAAVCIRGKETVYMGR</sequence>
<name>C4JPW6_UNCRE</name>
<dbReference type="InterPro" id="IPR057559">
    <property type="entry name" value="SAM_6"/>
</dbReference>
<organism evidence="4 5">
    <name type="scientific">Uncinocarpus reesii (strain UAMH 1704)</name>
    <dbReference type="NCBI Taxonomy" id="336963"/>
    <lineage>
        <taxon>Eukaryota</taxon>
        <taxon>Fungi</taxon>
        <taxon>Dikarya</taxon>
        <taxon>Ascomycota</taxon>
        <taxon>Pezizomycotina</taxon>
        <taxon>Eurotiomycetes</taxon>
        <taxon>Eurotiomycetidae</taxon>
        <taxon>Onygenales</taxon>
        <taxon>Onygenaceae</taxon>
        <taxon>Uncinocarpus</taxon>
    </lineage>
</organism>
<dbReference type="HOGENOM" id="CLU_005396_1_0_1"/>
<feature type="region of interest" description="Disordered" evidence="1">
    <location>
        <begin position="194"/>
        <end position="215"/>
    </location>
</feature>
<keyword evidence="5" id="KW-1185">Reference proteome</keyword>
<dbReference type="OrthoDB" id="3647246at2759"/>
<feature type="domain" description="DUF7102" evidence="2">
    <location>
        <begin position="623"/>
        <end position="815"/>
    </location>
</feature>
<evidence type="ECO:0000313" key="4">
    <source>
        <dbReference type="EMBL" id="EEP79763.1"/>
    </source>
</evidence>
<accession>C4JPW6</accession>
<proteinExistence type="predicted"/>
<dbReference type="eggNOG" id="ENOG502RXCE">
    <property type="taxonomic scope" value="Eukaryota"/>
</dbReference>
<dbReference type="AlphaFoldDB" id="C4JPW6"/>
<dbReference type="Pfam" id="PF23395">
    <property type="entry name" value="SAM_6"/>
    <property type="match status" value="1"/>
</dbReference>
<dbReference type="RefSeq" id="XP_002545092.1">
    <property type="nucleotide sequence ID" value="XM_002545046.1"/>
</dbReference>
<dbReference type="InterPro" id="IPR055528">
    <property type="entry name" value="DUF7102"/>
</dbReference>
<dbReference type="InParanoid" id="C4JPW6"/>
<evidence type="ECO:0000313" key="5">
    <source>
        <dbReference type="Proteomes" id="UP000002058"/>
    </source>
</evidence>
<dbReference type="VEuPathDB" id="FungiDB:UREG_04609"/>
<evidence type="ECO:0000259" key="2">
    <source>
        <dbReference type="Pfam" id="PF23394"/>
    </source>
</evidence>
<feature type="domain" description="SAM-like" evidence="3">
    <location>
        <begin position="838"/>
        <end position="865"/>
    </location>
</feature>
<protein>
    <submittedName>
        <fullName evidence="4">Uncharacterized protein</fullName>
    </submittedName>
</protein>
<dbReference type="OMA" id="RAGMNAY"/>
<gene>
    <name evidence="4" type="ORF">UREG_04609</name>
</gene>
<dbReference type="GeneID" id="8440807"/>
<dbReference type="Proteomes" id="UP000002058">
    <property type="component" value="Unassembled WGS sequence"/>
</dbReference>